<sequence length="53" mass="5865">MRRHVRGQAKSHVSSRRRASACRGLLGWTLRLPSARAEAGGVGIFSLEFTTRL</sequence>
<evidence type="ECO:0000313" key="2">
    <source>
        <dbReference type="Proteomes" id="UP000004995"/>
    </source>
</evidence>
<name>K4ANP1_SETIT</name>
<accession>K4ANP1</accession>
<dbReference type="Proteomes" id="UP000004995">
    <property type="component" value="Unassembled WGS sequence"/>
</dbReference>
<proteinExistence type="predicted"/>
<protein>
    <submittedName>
        <fullName evidence="1">Uncharacterized protein</fullName>
    </submittedName>
</protein>
<reference evidence="1" key="2">
    <citation type="submission" date="2018-08" db="UniProtKB">
        <authorList>
            <consortium name="EnsemblPlants"/>
        </authorList>
    </citation>
    <scope>IDENTIFICATION</scope>
    <source>
        <strain evidence="1">Yugu1</strain>
    </source>
</reference>
<dbReference type="EnsemblPlants" id="KQK87301">
    <property type="protein sequence ID" value="KQK87301"/>
    <property type="gene ID" value="SETIT_040538mg"/>
</dbReference>
<dbReference type="EMBL" id="AGNK02005380">
    <property type="status" value="NOT_ANNOTATED_CDS"/>
    <property type="molecule type" value="Genomic_DNA"/>
</dbReference>
<dbReference type="InParanoid" id="K4ANP1"/>
<reference evidence="2" key="1">
    <citation type="journal article" date="2012" name="Nat. Biotechnol.">
        <title>Reference genome sequence of the model plant Setaria.</title>
        <authorList>
            <person name="Bennetzen J.L."/>
            <person name="Schmutz J."/>
            <person name="Wang H."/>
            <person name="Percifield R."/>
            <person name="Hawkins J."/>
            <person name="Pontaroli A.C."/>
            <person name="Estep M."/>
            <person name="Feng L."/>
            <person name="Vaughn J.N."/>
            <person name="Grimwood J."/>
            <person name="Jenkins J."/>
            <person name="Barry K."/>
            <person name="Lindquist E."/>
            <person name="Hellsten U."/>
            <person name="Deshpande S."/>
            <person name="Wang X."/>
            <person name="Wu X."/>
            <person name="Mitros T."/>
            <person name="Triplett J."/>
            <person name="Yang X."/>
            <person name="Ye C.Y."/>
            <person name="Mauro-Herrera M."/>
            <person name="Wang L."/>
            <person name="Li P."/>
            <person name="Sharma M."/>
            <person name="Sharma R."/>
            <person name="Ronald P.C."/>
            <person name="Panaud O."/>
            <person name="Kellogg E.A."/>
            <person name="Brutnell T.P."/>
            <person name="Doust A.N."/>
            <person name="Tuskan G.A."/>
            <person name="Rokhsar D."/>
            <person name="Devos K.M."/>
        </authorList>
    </citation>
    <scope>NUCLEOTIDE SEQUENCE [LARGE SCALE GENOMIC DNA]</scope>
    <source>
        <strain evidence="2">cv. Yugu1</strain>
    </source>
</reference>
<dbReference type="HOGENOM" id="CLU_3072312_0_0_1"/>
<dbReference type="Gramene" id="KQK87301">
    <property type="protein sequence ID" value="KQK87301"/>
    <property type="gene ID" value="SETIT_040538mg"/>
</dbReference>
<dbReference type="AlphaFoldDB" id="K4ANP1"/>
<organism evidence="1 2">
    <name type="scientific">Setaria italica</name>
    <name type="common">Foxtail millet</name>
    <name type="synonym">Panicum italicum</name>
    <dbReference type="NCBI Taxonomy" id="4555"/>
    <lineage>
        <taxon>Eukaryota</taxon>
        <taxon>Viridiplantae</taxon>
        <taxon>Streptophyta</taxon>
        <taxon>Embryophyta</taxon>
        <taxon>Tracheophyta</taxon>
        <taxon>Spermatophyta</taxon>
        <taxon>Magnoliopsida</taxon>
        <taxon>Liliopsida</taxon>
        <taxon>Poales</taxon>
        <taxon>Poaceae</taxon>
        <taxon>PACMAD clade</taxon>
        <taxon>Panicoideae</taxon>
        <taxon>Panicodae</taxon>
        <taxon>Paniceae</taxon>
        <taxon>Cenchrinae</taxon>
        <taxon>Setaria</taxon>
    </lineage>
</organism>
<evidence type="ECO:0000313" key="1">
    <source>
        <dbReference type="EnsemblPlants" id="KQK87301"/>
    </source>
</evidence>
<keyword evidence="2" id="KW-1185">Reference proteome</keyword>